<dbReference type="RefSeq" id="WP_209870519.1">
    <property type="nucleotide sequence ID" value="NZ_JAGGLV010000003.1"/>
</dbReference>
<reference evidence="1 2" key="1">
    <citation type="submission" date="2021-03" db="EMBL/GenBank/DDBJ databases">
        <title>Genomic Encyclopedia of Type Strains, Phase IV (KMG-IV): sequencing the most valuable type-strain genomes for metagenomic binning, comparative biology and taxonomic classification.</title>
        <authorList>
            <person name="Goeker M."/>
        </authorList>
    </citation>
    <scope>NUCLEOTIDE SEQUENCE [LARGE SCALE GENOMIC DNA]</scope>
    <source>
        <strain evidence="1 2">DSM 101953</strain>
    </source>
</reference>
<dbReference type="EMBL" id="JAGGLV010000003">
    <property type="protein sequence ID" value="MBP2111124.1"/>
    <property type="molecule type" value="Genomic_DNA"/>
</dbReference>
<evidence type="ECO:0000313" key="1">
    <source>
        <dbReference type="EMBL" id="MBP2111124.1"/>
    </source>
</evidence>
<name>A0ABS4NM49_9BACL</name>
<dbReference type="Proteomes" id="UP000773462">
    <property type="component" value="Unassembled WGS sequence"/>
</dbReference>
<evidence type="ECO:0008006" key="3">
    <source>
        <dbReference type="Google" id="ProtNLM"/>
    </source>
</evidence>
<accession>A0ABS4NM49</accession>
<protein>
    <recommendedName>
        <fullName evidence="3">Aldolase</fullName>
    </recommendedName>
</protein>
<gene>
    <name evidence="1" type="ORF">J2Z70_001265</name>
</gene>
<evidence type="ECO:0000313" key="2">
    <source>
        <dbReference type="Proteomes" id="UP000773462"/>
    </source>
</evidence>
<keyword evidence="2" id="KW-1185">Reference proteome</keyword>
<comment type="caution">
    <text evidence="1">The sequence shown here is derived from an EMBL/GenBank/DDBJ whole genome shotgun (WGS) entry which is preliminary data.</text>
</comment>
<proteinExistence type="predicted"/>
<organism evidence="1 2">
    <name type="scientific">Paenibacillus silagei</name>
    <dbReference type="NCBI Taxonomy" id="1670801"/>
    <lineage>
        <taxon>Bacteria</taxon>
        <taxon>Bacillati</taxon>
        <taxon>Bacillota</taxon>
        <taxon>Bacilli</taxon>
        <taxon>Bacillales</taxon>
        <taxon>Paenibacillaceae</taxon>
        <taxon>Paenibacillus</taxon>
    </lineage>
</organism>
<sequence length="335" mass="39065">MKKTLSLGKYKLIVTSKDPKLFDSLNSYPDYQYSEDRRIDIKVYFQSFEGDYPYINKSNYVLSKHSVDLDPSIIKGHYVSQKLPASDLILLENIMISRDFFHNKLFILYRKDQEHYLITESFVETFIAQVLYRNGEIPFHGAVLVKNNSSIGFIGKSNSGKSSTIVQLFEACDGLLCNDFFYLNLKEKKVYSLDKTIGVRKSNLRSINRFIANIQSEDCFMGNKVQDYYDISKFSKLKFYTTQTLSKIIYLEIKDDIVVPSINKISNSQALRYFLENSIHPSKLLPEQLNLIHLYQILSKDVCFFKLCLPRFEALDLGDIDSIFDERFIEEIFRN</sequence>